<dbReference type="Pfam" id="PF00002">
    <property type="entry name" value="7tm_2"/>
    <property type="match status" value="1"/>
</dbReference>
<dbReference type="Pfam" id="PF01825">
    <property type="entry name" value="GPS"/>
    <property type="match status" value="1"/>
</dbReference>
<evidence type="ECO:0000259" key="13">
    <source>
        <dbReference type="PROSITE" id="PS50835"/>
    </source>
</evidence>
<dbReference type="Gene3D" id="2.60.40.10">
    <property type="entry name" value="Immunoglobulins"/>
    <property type="match status" value="2"/>
</dbReference>
<dbReference type="Gene3D" id="2.60.220.50">
    <property type="match status" value="1"/>
</dbReference>
<dbReference type="AlphaFoldDB" id="A0A8C5MEJ6"/>
<protein>
    <recommendedName>
        <fullName evidence="16">Adhesion G protein-coupled receptor F5-like</fullName>
    </recommendedName>
</protein>
<feature type="signal peptide" evidence="10">
    <location>
        <begin position="1"/>
        <end position="25"/>
    </location>
</feature>
<feature type="transmembrane region" description="Helical" evidence="9">
    <location>
        <begin position="1106"/>
        <end position="1125"/>
    </location>
</feature>
<dbReference type="GO" id="GO:0016020">
    <property type="term" value="C:membrane"/>
    <property type="evidence" value="ECO:0007669"/>
    <property type="project" value="UniProtKB-SubCell"/>
</dbReference>
<dbReference type="SUPFAM" id="SSF81321">
    <property type="entry name" value="Family A G protein-coupled receptor-like"/>
    <property type="match status" value="1"/>
</dbReference>
<dbReference type="GO" id="GO:0007189">
    <property type="term" value="P:adenylate cyclase-activating G protein-coupled receptor signaling pathway"/>
    <property type="evidence" value="ECO:0007669"/>
    <property type="project" value="TreeGrafter"/>
</dbReference>
<keyword evidence="15" id="KW-1185">Reference proteome</keyword>
<keyword evidence="4 9" id="KW-1133">Transmembrane helix</keyword>
<proteinExistence type="inferred from homology"/>
<dbReference type="PANTHER" id="PTHR45813:SF4">
    <property type="entry name" value="ADHESION G PROTEIN-COUPLED RECEPTOR F5"/>
    <property type="match status" value="1"/>
</dbReference>
<feature type="domain" description="Ig-like" evidence="13">
    <location>
        <begin position="336"/>
        <end position="420"/>
    </location>
</feature>
<keyword evidence="3 9" id="KW-0812">Transmembrane</keyword>
<accession>A0A8C5MEJ6</accession>
<keyword evidence="5 9" id="KW-0472">Membrane</keyword>
<evidence type="ECO:0000256" key="6">
    <source>
        <dbReference type="ARBA" id="ARBA00023157"/>
    </source>
</evidence>
<evidence type="ECO:0000256" key="9">
    <source>
        <dbReference type="SAM" id="Phobius"/>
    </source>
</evidence>
<dbReference type="InterPro" id="IPR000832">
    <property type="entry name" value="GPCR_2_secretin-like"/>
</dbReference>
<feature type="transmembrane region" description="Helical" evidence="9">
    <location>
        <begin position="970"/>
        <end position="995"/>
    </location>
</feature>
<evidence type="ECO:0000256" key="7">
    <source>
        <dbReference type="ARBA" id="ARBA00023180"/>
    </source>
</evidence>
<dbReference type="OrthoDB" id="10040049at2759"/>
<dbReference type="PROSITE" id="PS50835">
    <property type="entry name" value="IG_LIKE"/>
    <property type="match status" value="2"/>
</dbReference>
<evidence type="ECO:0000259" key="12">
    <source>
        <dbReference type="PROSITE" id="PS50261"/>
    </source>
</evidence>
<dbReference type="GO" id="GO:0004930">
    <property type="term" value="F:G protein-coupled receptor activity"/>
    <property type="evidence" value="ECO:0007669"/>
    <property type="project" value="InterPro"/>
</dbReference>
<feature type="region of interest" description="Disordered" evidence="8">
    <location>
        <begin position="1179"/>
        <end position="1221"/>
    </location>
</feature>
<dbReference type="SMART" id="SM00408">
    <property type="entry name" value="IGc2"/>
    <property type="match status" value="2"/>
</dbReference>
<dbReference type="PROSITE" id="PS50261">
    <property type="entry name" value="G_PROTEIN_RECEP_F2_4"/>
    <property type="match status" value="1"/>
</dbReference>
<feature type="transmembrane region" description="Helical" evidence="9">
    <location>
        <begin position="1016"/>
        <end position="1037"/>
    </location>
</feature>
<feature type="transmembrane region" description="Helical" evidence="9">
    <location>
        <begin position="935"/>
        <end position="958"/>
    </location>
</feature>
<keyword evidence="10" id="KW-0732">Signal</keyword>
<feature type="domain" description="GAIN-B" evidence="11">
    <location>
        <begin position="744"/>
        <end position="896"/>
    </location>
</feature>
<evidence type="ECO:0008006" key="16">
    <source>
        <dbReference type="Google" id="ProtNLM"/>
    </source>
</evidence>
<dbReference type="Proteomes" id="UP000694569">
    <property type="component" value="Unplaced"/>
</dbReference>
<evidence type="ECO:0000256" key="5">
    <source>
        <dbReference type="ARBA" id="ARBA00023136"/>
    </source>
</evidence>
<dbReference type="PROSITE" id="PS50221">
    <property type="entry name" value="GAIN_B"/>
    <property type="match status" value="1"/>
</dbReference>
<evidence type="ECO:0000313" key="14">
    <source>
        <dbReference type="Ensembl" id="ENSLLEP00000012002.1"/>
    </source>
</evidence>
<dbReference type="InterPro" id="IPR051587">
    <property type="entry name" value="Adhesion_GPCR"/>
</dbReference>
<dbReference type="InterPro" id="IPR013783">
    <property type="entry name" value="Ig-like_fold"/>
</dbReference>
<comment type="subcellular location">
    <subcellularLocation>
        <location evidence="1">Membrane</location>
        <topology evidence="1">Multi-pass membrane protein</topology>
    </subcellularLocation>
</comment>
<dbReference type="Pfam" id="PF13895">
    <property type="entry name" value="Ig_2"/>
    <property type="match status" value="2"/>
</dbReference>
<dbReference type="Gene3D" id="1.20.1070.10">
    <property type="entry name" value="Rhodopsin 7-helix transmembrane proteins"/>
    <property type="match status" value="1"/>
</dbReference>
<dbReference type="InterPro" id="IPR000203">
    <property type="entry name" value="GPS"/>
</dbReference>
<evidence type="ECO:0000259" key="11">
    <source>
        <dbReference type="PROSITE" id="PS50221"/>
    </source>
</evidence>
<dbReference type="InterPro" id="IPR017981">
    <property type="entry name" value="GPCR_2-like_7TM"/>
</dbReference>
<dbReference type="SMART" id="SM00303">
    <property type="entry name" value="GPS"/>
    <property type="match status" value="1"/>
</dbReference>
<feature type="domain" description="Ig-like" evidence="13">
    <location>
        <begin position="157"/>
        <end position="238"/>
    </location>
</feature>
<keyword evidence="7" id="KW-0325">Glycoprotein</keyword>
<dbReference type="PRINTS" id="PR00249">
    <property type="entry name" value="GPCRSECRETIN"/>
</dbReference>
<dbReference type="GO" id="GO:0007166">
    <property type="term" value="P:cell surface receptor signaling pathway"/>
    <property type="evidence" value="ECO:0007669"/>
    <property type="project" value="InterPro"/>
</dbReference>
<sequence>MMRPSRIKYMTICLLLIDIFVGGMASVLQRPFLDTNDPPADTVTFWNTGEQNEERGYSRRTRRDVSAGVTQYAATIEISFSNDSLAAELKALLENIPIYIPVLSPSINITRANVSSVCHVNETIAICTCTDGYICTGNGTGSTCYCDAASDSGCCKPSESIEAFPSNPYIGDTLTVTCQFTGVVTDVSWYHNSSATKLFNSTKYIITDTILQVTDINWSDTGTYKCSAYVNSELRNLSTVVKVRSLNLISSADTDAVCNGTITRLSCCSGASNLFNVTWGMSGPILITGTESSNDTCHTYTLQPNNSQCPANLSLSVTVYTCQFQGINGAKGDRGIKVTYIREANVSIQTNSPVSVGSPLYINCITDVKSYNVTWAKDKLADDSLLKEQTNETITINNASLELNGTYFCTVHQKQVKNIASVDVRIVSLNTTTAPLNTTTTASTTTTTDSTITTTDLTTTTTASTTTTTASTTTSAPLPPLADIKVHPIKINIACKDTQTVKCCFSKNEQFTVTFTNSTNGTLIGNKVNGTGDEICYTTDYKLDCNSNFVENITCKVSNGSEFISRVMTIIYWVDGPGAGACYVAPDGKQTQTPDGSNYIASCKRSDETGSITYTCNNTRWETNETCVSKKLFNLWVISESLSNISQIEITLPEFLQDLSDLSLLEKNKISGSQENIKLLLKIISTVSDPKINVTVNESTTQHYINAVDVLVQNSTAWQNITYLGSQVLQAVENFTLKIKNGNFNTNTSNPNVQLQQRTLSSSQTYNADFSLGDLTGNVAINKDALPSSNTTITSVAYSTMKDILPPIENTSLNGLVISTKIKERKDFSNFDISLSFKMDRNSLIEPQCVYWDFTQNQSIGWNNKSCSPTIQKDVVICNCNHLTSFTVLMSGKSELYLEIITYIGVGISIASLVITLIIEYIVWRSVIKNKTSYLRHVCLVNIAVSLLIADIWLMIGVGLEKYPRSDACIAGAFFSFYFYLALFFWMLATGLLLFHRMIFTLQDLSRKTLMITAFSLGYGCPLIIAVVTVASTAPRYVFTSGKFCWLNYEKTESMSFLAFVVPALTIVFINFIIMLVVISKLLRPSVGERPGNEEKFVLNQIAKSVTVLTPLLGLTWGFGLGLLFHPQDMALNGIFAILNSLQGLFILISTVLLDKKVRNTVKDSISWSNWSTRKTRLRSSSNFSTPSSRLNKRPGPKKGGYNFYKGNSSSNDTSNTFSSS</sequence>
<feature type="transmembrane region" description="Helical" evidence="9">
    <location>
        <begin position="1131"/>
        <end position="1154"/>
    </location>
</feature>
<dbReference type="InterPro" id="IPR046338">
    <property type="entry name" value="GAIN_dom_sf"/>
</dbReference>
<dbReference type="InterPro" id="IPR007110">
    <property type="entry name" value="Ig-like_dom"/>
</dbReference>
<dbReference type="InterPro" id="IPR003598">
    <property type="entry name" value="Ig_sub2"/>
</dbReference>
<evidence type="ECO:0000256" key="2">
    <source>
        <dbReference type="ARBA" id="ARBA00007343"/>
    </source>
</evidence>
<evidence type="ECO:0000256" key="4">
    <source>
        <dbReference type="ARBA" id="ARBA00022989"/>
    </source>
</evidence>
<evidence type="ECO:0000256" key="1">
    <source>
        <dbReference type="ARBA" id="ARBA00004141"/>
    </source>
</evidence>
<evidence type="ECO:0000256" key="8">
    <source>
        <dbReference type="SAM" id="MobiDB-lite"/>
    </source>
</evidence>
<feature type="domain" description="G-protein coupled receptors family 2 profile 2" evidence="12">
    <location>
        <begin position="898"/>
        <end position="1155"/>
    </location>
</feature>
<evidence type="ECO:0000313" key="15">
    <source>
        <dbReference type="Proteomes" id="UP000694569"/>
    </source>
</evidence>
<dbReference type="FunFam" id="1.20.1070.10:FF:000058">
    <property type="entry name" value="Adhesion G protein-coupled receptor F5"/>
    <property type="match status" value="1"/>
</dbReference>
<dbReference type="GeneTree" id="ENSGT00940000154603"/>
<organism evidence="14 15">
    <name type="scientific">Leptobrachium leishanense</name>
    <name type="common">Leishan spiny toad</name>
    <dbReference type="NCBI Taxonomy" id="445787"/>
    <lineage>
        <taxon>Eukaryota</taxon>
        <taxon>Metazoa</taxon>
        <taxon>Chordata</taxon>
        <taxon>Craniata</taxon>
        <taxon>Vertebrata</taxon>
        <taxon>Euteleostomi</taxon>
        <taxon>Amphibia</taxon>
        <taxon>Batrachia</taxon>
        <taxon>Anura</taxon>
        <taxon>Pelobatoidea</taxon>
        <taxon>Megophryidae</taxon>
        <taxon>Leptobrachium</taxon>
    </lineage>
</organism>
<dbReference type="InterPro" id="IPR003599">
    <property type="entry name" value="Ig_sub"/>
</dbReference>
<dbReference type="SUPFAM" id="SSF48726">
    <property type="entry name" value="Immunoglobulin"/>
    <property type="match status" value="2"/>
</dbReference>
<comment type="similarity">
    <text evidence="2">Belongs to the G-protein coupled receptor 2 family. Adhesion G-protein coupled receptor (ADGR) subfamily.</text>
</comment>
<feature type="compositionally biased region" description="Low complexity" evidence="8">
    <location>
        <begin position="1180"/>
        <end position="1189"/>
    </location>
</feature>
<reference evidence="14" key="1">
    <citation type="submission" date="2025-08" db="UniProtKB">
        <authorList>
            <consortium name="Ensembl"/>
        </authorList>
    </citation>
    <scope>IDENTIFICATION</scope>
</reference>
<dbReference type="InterPro" id="IPR057244">
    <property type="entry name" value="GAIN_B"/>
</dbReference>
<keyword evidence="6" id="KW-1015">Disulfide bond</keyword>
<feature type="compositionally biased region" description="Low complexity" evidence="8">
    <location>
        <begin position="1208"/>
        <end position="1221"/>
    </location>
</feature>
<dbReference type="InterPro" id="IPR036179">
    <property type="entry name" value="Ig-like_dom_sf"/>
</dbReference>
<feature type="transmembrane region" description="Helical" evidence="9">
    <location>
        <begin position="900"/>
        <end position="923"/>
    </location>
</feature>
<name>A0A8C5MEJ6_9ANUR</name>
<reference evidence="14" key="2">
    <citation type="submission" date="2025-09" db="UniProtKB">
        <authorList>
            <consortium name="Ensembl"/>
        </authorList>
    </citation>
    <scope>IDENTIFICATION</scope>
</reference>
<dbReference type="PANTHER" id="PTHR45813">
    <property type="entry name" value="IG-LIKE DOMAIN-CONTAINING PROTEIN"/>
    <property type="match status" value="1"/>
</dbReference>
<feature type="chain" id="PRO_5034973907" description="Adhesion G protein-coupled receptor F5-like" evidence="10">
    <location>
        <begin position="26"/>
        <end position="1221"/>
    </location>
</feature>
<dbReference type="Ensembl" id="ENSLLET00000012478.1">
    <property type="protein sequence ID" value="ENSLLEP00000012002.1"/>
    <property type="gene ID" value="ENSLLEG00000007638.1"/>
</dbReference>
<dbReference type="SMART" id="SM00409">
    <property type="entry name" value="IG"/>
    <property type="match status" value="2"/>
</dbReference>
<feature type="transmembrane region" description="Helical" evidence="9">
    <location>
        <begin position="1057"/>
        <end position="1079"/>
    </location>
</feature>
<evidence type="ECO:0000256" key="10">
    <source>
        <dbReference type="SAM" id="SignalP"/>
    </source>
</evidence>
<evidence type="ECO:0000256" key="3">
    <source>
        <dbReference type="ARBA" id="ARBA00022692"/>
    </source>
</evidence>